<keyword evidence="3" id="KW-1185">Reference proteome</keyword>
<dbReference type="PANTHER" id="PTHR28047:SF5">
    <property type="entry name" value="PROTEIN DCG1"/>
    <property type="match status" value="1"/>
</dbReference>
<dbReference type="GO" id="GO:0047661">
    <property type="term" value="F:amino-acid racemase activity"/>
    <property type="evidence" value="ECO:0007669"/>
    <property type="project" value="InterPro"/>
</dbReference>
<organism evidence="2 3">
    <name type="scientific">Anaerosacchariphilus hominis</name>
    <dbReference type="NCBI Taxonomy" id="2763017"/>
    <lineage>
        <taxon>Bacteria</taxon>
        <taxon>Bacillati</taxon>
        <taxon>Bacillota</taxon>
        <taxon>Clostridia</taxon>
        <taxon>Lachnospirales</taxon>
        <taxon>Lachnospiraceae</taxon>
        <taxon>Anaerosacchariphilus</taxon>
    </lineage>
</organism>
<dbReference type="Proteomes" id="UP000649345">
    <property type="component" value="Unassembled WGS sequence"/>
</dbReference>
<sequence length="239" mass="26574">MKIKVLMTDKAMQRPVMDDRERMLSAAVSSGVEISVDCIKKGPDELDCHTDEAFAAPELVKMAIQAEKDGYDAIVIYCFSDVGLEALRENVKIPVIAPGEVTLSVAQTLCSRFVVVTGAGWNIPRTYRRMMRNCIAREKMQAVLALDIPAEKMRVNPNATKEHLEMVCREAVEKYQADGVILGCLGMAGYGDELERKYPVKVLDPAFIAVAYAELCVRLGLRHIPAQYHPFTNESHVDL</sequence>
<dbReference type="InterPro" id="IPR053714">
    <property type="entry name" value="Iso_Racemase_Enz_sf"/>
</dbReference>
<protein>
    <submittedName>
        <fullName evidence="2">Aspartate/glutamate racemase family protein</fullName>
    </submittedName>
</protein>
<name>A0A923LE64_9FIRM</name>
<dbReference type="Gene3D" id="3.40.50.12500">
    <property type="match status" value="1"/>
</dbReference>
<comment type="caution">
    <text evidence="2">The sequence shown here is derived from an EMBL/GenBank/DDBJ whole genome shotgun (WGS) entry which is preliminary data.</text>
</comment>
<dbReference type="EMBL" id="JACOOR010000006">
    <property type="protein sequence ID" value="MBC5660479.1"/>
    <property type="molecule type" value="Genomic_DNA"/>
</dbReference>
<dbReference type="InterPro" id="IPR015942">
    <property type="entry name" value="Asp/Glu/hydantoin_racemase"/>
</dbReference>
<dbReference type="AlphaFoldDB" id="A0A923LE64"/>
<evidence type="ECO:0000313" key="2">
    <source>
        <dbReference type="EMBL" id="MBC5660479.1"/>
    </source>
</evidence>
<gene>
    <name evidence="2" type="ORF">H8S44_11935</name>
</gene>
<dbReference type="SUPFAM" id="SSF51366">
    <property type="entry name" value="Ribulose-phoshate binding barrel"/>
    <property type="match status" value="1"/>
</dbReference>
<accession>A0A923LE64</accession>
<evidence type="ECO:0000313" key="3">
    <source>
        <dbReference type="Proteomes" id="UP000649345"/>
    </source>
</evidence>
<dbReference type="Pfam" id="PF01177">
    <property type="entry name" value="Asp_Glu_race"/>
    <property type="match status" value="1"/>
</dbReference>
<proteinExistence type="inferred from homology"/>
<reference evidence="2" key="1">
    <citation type="submission" date="2020-08" db="EMBL/GenBank/DDBJ databases">
        <title>Genome public.</title>
        <authorList>
            <person name="Liu C."/>
            <person name="Sun Q."/>
        </authorList>
    </citation>
    <scope>NUCLEOTIDE SEQUENCE</scope>
    <source>
        <strain evidence="2">NSJ-68</strain>
    </source>
</reference>
<dbReference type="RefSeq" id="WP_186872295.1">
    <property type="nucleotide sequence ID" value="NZ_JACOOR010000006.1"/>
</dbReference>
<dbReference type="PANTHER" id="PTHR28047">
    <property type="entry name" value="PROTEIN DCG1"/>
    <property type="match status" value="1"/>
</dbReference>
<dbReference type="InterPro" id="IPR011060">
    <property type="entry name" value="RibuloseP-bd_barrel"/>
</dbReference>
<evidence type="ECO:0000256" key="1">
    <source>
        <dbReference type="ARBA" id="ARBA00038414"/>
    </source>
</evidence>
<comment type="similarity">
    <text evidence="1">Belongs to the HyuE racemase family.</text>
</comment>
<dbReference type="InterPro" id="IPR052186">
    <property type="entry name" value="Hydantoin_racemase-like"/>
</dbReference>